<dbReference type="PIRSF" id="PIRSF005962">
    <property type="entry name" value="Pept_M20D_amidohydro"/>
    <property type="match status" value="1"/>
</dbReference>
<keyword evidence="2 5" id="KW-0479">Metal-binding</keyword>
<comment type="similarity">
    <text evidence="1">Belongs to the peptidase M20 family.</text>
</comment>
<reference evidence="7 8" key="1">
    <citation type="submission" date="2012-09" db="EMBL/GenBank/DDBJ databases">
        <title>Genome Sequence of Bacillus sp. DW5-4.</title>
        <authorList>
            <person name="Lai Q."/>
            <person name="Liu Y."/>
            <person name="Shao Z."/>
        </authorList>
    </citation>
    <scope>NUCLEOTIDE SEQUENCE [LARGE SCALE GENOMIC DNA]</scope>
    <source>
        <strain evidence="7 8">DW5-4</strain>
    </source>
</reference>
<comment type="caution">
    <text evidence="7">The sequence shown here is derived from an EMBL/GenBank/DDBJ whole genome shotgun (WGS) entry which is preliminary data.</text>
</comment>
<feature type="binding site" evidence="5">
    <location>
        <position position="161"/>
    </location>
    <ligand>
        <name>Mn(2+)</name>
        <dbReference type="ChEBI" id="CHEBI:29035"/>
        <label>2</label>
    </ligand>
</feature>
<dbReference type="PANTHER" id="PTHR11014:SF63">
    <property type="entry name" value="METALLOPEPTIDASE, PUTATIVE (AFU_ORTHOLOGUE AFUA_6G09600)-RELATED"/>
    <property type="match status" value="1"/>
</dbReference>
<feature type="binding site" evidence="5">
    <location>
        <position position="103"/>
    </location>
    <ligand>
        <name>Mn(2+)</name>
        <dbReference type="ChEBI" id="CHEBI:29035"/>
        <label>2</label>
    </ligand>
</feature>
<dbReference type="OrthoDB" id="9776731at2"/>
<accession>A0A081L7P6</accession>
<dbReference type="FunFam" id="3.30.70.360:FF:000001">
    <property type="entry name" value="N-acetyldiaminopimelate deacetylase"/>
    <property type="match status" value="1"/>
</dbReference>
<evidence type="ECO:0000256" key="3">
    <source>
        <dbReference type="ARBA" id="ARBA00022801"/>
    </source>
</evidence>
<evidence type="ECO:0000256" key="4">
    <source>
        <dbReference type="ARBA" id="ARBA00052737"/>
    </source>
</evidence>
<feature type="binding site" evidence="5">
    <location>
        <position position="101"/>
    </location>
    <ligand>
        <name>Mn(2+)</name>
        <dbReference type="ChEBI" id="CHEBI:29035"/>
        <label>2</label>
    </ligand>
</feature>
<dbReference type="InterPro" id="IPR011650">
    <property type="entry name" value="Peptidase_M20_dimer"/>
</dbReference>
<organism evidence="7 8">
    <name type="scientific">Bacillus zhangzhouensis</name>
    <dbReference type="NCBI Taxonomy" id="1178540"/>
    <lineage>
        <taxon>Bacteria</taxon>
        <taxon>Bacillati</taxon>
        <taxon>Bacillota</taxon>
        <taxon>Bacilli</taxon>
        <taxon>Bacillales</taxon>
        <taxon>Bacillaceae</taxon>
        <taxon>Bacillus</taxon>
    </lineage>
</organism>
<feature type="binding site" evidence="5">
    <location>
        <position position="137"/>
    </location>
    <ligand>
        <name>Mn(2+)</name>
        <dbReference type="ChEBI" id="CHEBI:29035"/>
        <label>2</label>
    </ligand>
</feature>
<dbReference type="Proteomes" id="UP000028091">
    <property type="component" value="Unassembled WGS sequence"/>
</dbReference>
<evidence type="ECO:0000259" key="6">
    <source>
        <dbReference type="Pfam" id="PF07687"/>
    </source>
</evidence>
<dbReference type="Gene3D" id="3.30.70.360">
    <property type="match status" value="1"/>
</dbReference>
<dbReference type="SUPFAM" id="SSF55031">
    <property type="entry name" value="Bacterial exopeptidase dimerisation domain"/>
    <property type="match status" value="1"/>
</dbReference>
<evidence type="ECO:0000256" key="2">
    <source>
        <dbReference type="ARBA" id="ARBA00022723"/>
    </source>
</evidence>
<dbReference type="GO" id="GO:0046872">
    <property type="term" value="F:metal ion binding"/>
    <property type="evidence" value="ECO:0007669"/>
    <property type="project" value="UniProtKB-KW"/>
</dbReference>
<dbReference type="PANTHER" id="PTHR11014">
    <property type="entry name" value="PEPTIDASE M20 FAMILY MEMBER"/>
    <property type="match status" value="1"/>
</dbReference>
<keyword evidence="8" id="KW-1185">Reference proteome</keyword>
<sequence>MKSIGNEALNKRLINIRRALHEHPELSFEEHETTKKLRRWLEEEGITVLDVPALQTGVVCEIKGEQEGPTIALRADIDALPIEEASGEPFSSKVPGKMHACGHDFHTASIFGAAVLLQERKHEIKGTVRILFQPAEEVAQGAKRVIEAGVLDGVDAIFGMHNKPDLPVGTIGIREKALMASVDRFEIDIKGTGGHAGIPNHTVDPIAISGQITSALQHIVSRRISSLHHAVVSITRIQGGTSWNVIPDRVEMEGTVRTFEPEVRAMIPNLMKQIVSGIAEGFGAKAEVRWHPYLPSVMNDERLTKVVEETAGALDLTVAQAEQSPGGEDFALYQERIPGFFVWMGTSGTEEWHHPAFTLNEDALPVAAAFFAELAIRALESPSWN</sequence>
<gene>
    <name evidence="7" type="ORF">BA70_09735</name>
</gene>
<dbReference type="RefSeq" id="WP_034324301.1">
    <property type="nucleotide sequence ID" value="NZ_JBCMYH010000029.1"/>
</dbReference>
<protein>
    <submittedName>
        <fullName evidence="7">Hydrolase</fullName>
    </submittedName>
</protein>
<comment type="cofactor">
    <cofactor evidence="5">
        <name>Mn(2+)</name>
        <dbReference type="ChEBI" id="CHEBI:29035"/>
    </cofactor>
    <text evidence="5">The Mn(2+) ion enhances activity.</text>
</comment>
<evidence type="ECO:0000256" key="5">
    <source>
        <dbReference type="PIRSR" id="PIRSR005962-1"/>
    </source>
</evidence>
<dbReference type="SUPFAM" id="SSF53187">
    <property type="entry name" value="Zn-dependent exopeptidases"/>
    <property type="match status" value="1"/>
</dbReference>
<dbReference type="Pfam" id="PF01546">
    <property type="entry name" value="Peptidase_M20"/>
    <property type="match status" value="1"/>
</dbReference>
<dbReference type="GO" id="GO:0050118">
    <property type="term" value="F:N-acetyldiaminopimelate deacetylase activity"/>
    <property type="evidence" value="ECO:0007669"/>
    <property type="project" value="UniProtKB-ARBA"/>
</dbReference>
<dbReference type="MEROPS" id="M20.015"/>
<feature type="binding site" evidence="5">
    <location>
        <position position="353"/>
    </location>
    <ligand>
        <name>Mn(2+)</name>
        <dbReference type="ChEBI" id="CHEBI:29035"/>
        <label>2</label>
    </ligand>
</feature>
<name>A0A081L7P6_9BACI</name>
<dbReference type="GO" id="GO:0019877">
    <property type="term" value="P:diaminopimelate biosynthetic process"/>
    <property type="evidence" value="ECO:0007669"/>
    <property type="project" value="UniProtKB-ARBA"/>
</dbReference>
<dbReference type="Gene3D" id="3.40.630.10">
    <property type="entry name" value="Zn peptidases"/>
    <property type="match status" value="1"/>
</dbReference>
<feature type="domain" description="Peptidase M20 dimerisation" evidence="6">
    <location>
        <begin position="184"/>
        <end position="275"/>
    </location>
</feature>
<dbReference type="Pfam" id="PF07687">
    <property type="entry name" value="M20_dimer"/>
    <property type="match status" value="1"/>
</dbReference>
<dbReference type="eggNOG" id="COG1473">
    <property type="taxonomic scope" value="Bacteria"/>
</dbReference>
<keyword evidence="5" id="KW-0464">Manganese</keyword>
<keyword evidence="3 7" id="KW-0378">Hydrolase</keyword>
<dbReference type="NCBIfam" id="TIGR01891">
    <property type="entry name" value="amidohydrolases"/>
    <property type="match status" value="1"/>
</dbReference>
<evidence type="ECO:0000256" key="1">
    <source>
        <dbReference type="ARBA" id="ARBA00006153"/>
    </source>
</evidence>
<evidence type="ECO:0000313" key="7">
    <source>
        <dbReference type="EMBL" id="KEP25272.1"/>
    </source>
</evidence>
<evidence type="ECO:0000313" key="8">
    <source>
        <dbReference type="Proteomes" id="UP000028091"/>
    </source>
</evidence>
<dbReference type="FunFam" id="3.40.630.10:FF:000006">
    <property type="entry name" value="N-acetyldiaminopimelate deacetylase"/>
    <property type="match status" value="1"/>
</dbReference>
<dbReference type="InterPro" id="IPR002933">
    <property type="entry name" value="Peptidase_M20"/>
</dbReference>
<dbReference type="InterPro" id="IPR036264">
    <property type="entry name" value="Bact_exopeptidase_dim_dom"/>
</dbReference>
<comment type="catalytic activity">
    <reaction evidence="4">
        <text>N-acetyl-L-cysteine + H2O = L-cysteine + acetate</text>
        <dbReference type="Rhea" id="RHEA:75515"/>
        <dbReference type="ChEBI" id="CHEBI:15377"/>
        <dbReference type="ChEBI" id="CHEBI:30089"/>
        <dbReference type="ChEBI" id="CHEBI:35235"/>
        <dbReference type="ChEBI" id="CHEBI:78236"/>
    </reaction>
    <physiologicalReaction direction="left-to-right" evidence="4">
        <dbReference type="Rhea" id="RHEA:75516"/>
    </physiologicalReaction>
</comment>
<dbReference type="InterPro" id="IPR017439">
    <property type="entry name" value="Amidohydrolase"/>
</dbReference>
<proteinExistence type="inferred from homology"/>
<dbReference type="EMBL" id="JOTP01000027">
    <property type="protein sequence ID" value="KEP25272.1"/>
    <property type="molecule type" value="Genomic_DNA"/>
</dbReference>
<dbReference type="AlphaFoldDB" id="A0A081L7P6"/>